<keyword evidence="10" id="KW-1185">Reference proteome</keyword>
<dbReference type="RefSeq" id="WP_015234938.1">
    <property type="nucleotide sequence ID" value="NC_019793.1"/>
</dbReference>
<dbReference type="OrthoDB" id="9805492at2"/>
<keyword evidence="4 9" id="KW-0808">Transferase</keyword>
<dbReference type="PANTHER" id="PTHR42873">
    <property type="entry name" value="RIBOSOMAL RNA LARGE SUBUNIT METHYLTRANSFERASE"/>
    <property type="match status" value="1"/>
</dbReference>
<dbReference type="CDD" id="cd02440">
    <property type="entry name" value="AdoMet_MTases"/>
    <property type="match status" value="1"/>
</dbReference>
<dbReference type="Proteomes" id="UP000010467">
    <property type="component" value="Chromosome"/>
</dbReference>
<gene>
    <name evidence="9" type="ordered locus">Deipe_1065</name>
</gene>
<evidence type="ECO:0000256" key="6">
    <source>
        <dbReference type="ARBA" id="ARBA00038091"/>
    </source>
</evidence>
<sequence length="394" mass="43301">MTTRNSPVAVVSSRGAQRLREGKVWVYRSDTVELPERPGLYPVLDVRERTLGWALVNAASEISVRLLTRGEESADEQLITARLDAALAYRSSLKLSADAHRLVHAEADGLPGLVVDRYGDVLVVQNGTAALEPYLGVIVDALVRRLQPRGVLARHEGRVRTLEGLESGTYTLYGEVPDKLTVHEPSARGEVKYLVDPYRGQKTGAFLDQRENRLLLGQYAWGQALDVFSYHGSFGLHLAGQAEHVELIDASAPALARARENMELNGFGNVTYSEANAFDRLRELKREGGVYGAISLDPPALAKLKKDLPNAYRAYKELNLRALRLLDVGGVLGTTSCSFHVSESEFYGMLQDAAADAGVRVRVLARRGQAMDHPELLGVAETRYLKFALVQRLG</sequence>
<evidence type="ECO:0000313" key="10">
    <source>
        <dbReference type="Proteomes" id="UP000010467"/>
    </source>
</evidence>
<evidence type="ECO:0000259" key="7">
    <source>
        <dbReference type="Pfam" id="PF10672"/>
    </source>
</evidence>
<dbReference type="SUPFAM" id="SSF53335">
    <property type="entry name" value="S-adenosyl-L-methionine-dependent methyltransferases"/>
    <property type="match status" value="1"/>
</dbReference>
<evidence type="ECO:0000256" key="1">
    <source>
        <dbReference type="ARBA" id="ARBA00004496"/>
    </source>
</evidence>
<feature type="domain" description="S-adenosylmethionine-dependent methyltransferase" evidence="7">
    <location>
        <begin position="191"/>
        <end position="332"/>
    </location>
</feature>
<dbReference type="Pfam" id="PF10672">
    <property type="entry name" value="Methyltrans_SAM"/>
    <property type="match status" value="1"/>
</dbReference>
<dbReference type="InterPro" id="IPR036974">
    <property type="entry name" value="PUA_sf"/>
</dbReference>
<dbReference type="EMBL" id="CP003382">
    <property type="protein sequence ID" value="AFZ66628.1"/>
    <property type="molecule type" value="Genomic_DNA"/>
</dbReference>
<organism evidence="9 10">
    <name type="scientific">Deinococcus peraridilitoris (strain DSM 19664 / LMG 22246 / CIP 109416 / KR-200)</name>
    <dbReference type="NCBI Taxonomy" id="937777"/>
    <lineage>
        <taxon>Bacteria</taxon>
        <taxon>Thermotogati</taxon>
        <taxon>Deinococcota</taxon>
        <taxon>Deinococci</taxon>
        <taxon>Deinococcales</taxon>
        <taxon>Deinococcaceae</taxon>
        <taxon>Deinococcus</taxon>
    </lineage>
</organism>
<evidence type="ECO:0000256" key="4">
    <source>
        <dbReference type="ARBA" id="ARBA00022679"/>
    </source>
</evidence>
<protein>
    <submittedName>
        <fullName evidence="9">Putative SAM-dependent methyltransferase</fullName>
    </submittedName>
</protein>
<dbReference type="KEGG" id="dpd:Deipe_1065"/>
<comment type="similarity">
    <text evidence="6">Belongs to the methyltransferase superfamily. RlmI family.</text>
</comment>
<dbReference type="InterPro" id="IPR029063">
    <property type="entry name" value="SAM-dependent_MTases_sf"/>
</dbReference>
<dbReference type="Pfam" id="PF17785">
    <property type="entry name" value="PUA_3"/>
    <property type="match status" value="1"/>
</dbReference>
<dbReference type="AlphaFoldDB" id="K9ZYB3"/>
<dbReference type="PATRIC" id="fig|937777.3.peg.1071"/>
<dbReference type="STRING" id="937777.Deipe_1065"/>
<dbReference type="GO" id="GO:0032259">
    <property type="term" value="P:methylation"/>
    <property type="evidence" value="ECO:0007669"/>
    <property type="project" value="UniProtKB-KW"/>
</dbReference>
<dbReference type="Gene3D" id="3.40.50.150">
    <property type="entry name" value="Vaccinia Virus protein VP39"/>
    <property type="match status" value="1"/>
</dbReference>
<reference evidence="10" key="1">
    <citation type="submission" date="2012-03" db="EMBL/GenBank/DDBJ databases">
        <title>Complete sequence of chromosome of Deinococcus peraridilitoris DSM 19664.</title>
        <authorList>
            <person name="Lucas S."/>
            <person name="Copeland A."/>
            <person name="Lapidus A."/>
            <person name="Glavina del Rio T."/>
            <person name="Dalin E."/>
            <person name="Tice H."/>
            <person name="Bruce D."/>
            <person name="Goodwin L."/>
            <person name="Pitluck S."/>
            <person name="Peters L."/>
            <person name="Mikhailova N."/>
            <person name="Lu M."/>
            <person name="Kyrpides N."/>
            <person name="Mavromatis K."/>
            <person name="Ivanova N."/>
            <person name="Brettin T."/>
            <person name="Detter J.C."/>
            <person name="Han C."/>
            <person name="Larimer F."/>
            <person name="Land M."/>
            <person name="Hauser L."/>
            <person name="Markowitz V."/>
            <person name="Cheng J.-F."/>
            <person name="Hugenholtz P."/>
            <person name="Woyke T."/>
            <person name="Wu D."/>
            <person name="Pukall R."/>
            <person name="Steenblock K."/>
            <person name="Brambilla E."/>
            <person name="Klenk H.-P."/>
            <person name="Eisen J.A."/>
        </authorList>
    </citation>
    <scope>NUCLEOTIDE SEQUENCE [LARGE SCALE GENOMIC DNA]</scope>
    <source>
        <strain evidence="10">DSM 19664 / LMG 22246 / CIP 109416 / KR-200</strain>
    </source>
</reference>
<name>K9ZYB3_DEIPD</name>
<dbReference type="GO" id="GO:0003723">
    <property type="term" value="F:RNA binding"/>
    <property type="evidence" value="ECO:0007669"/>
    <property type="project" value="InterPro"/>
</dbReference>
<dbReference type="InterPro" id="IPR041532">
    <property type="entry name" value="RlmI-like_PUA"/>
</dbReference>
<dbReference type="HOGENOM" id="CLU_014042_0_0_0"/>
<feature type="domain" description="RlmI-like PUA" evidence="8">
    <location>
        <begin position="11"/>
        <end position="69"/>
    </location>
</feature>
<keyword evidence="5" id="KW-0949">S-adenosyl-L-methionine</keyword>
<dbReference type="eggNOG" id="COG1092">
    <property type="taxonomic scope" value="Bacteria"/>
</dbReference>
<evidence type="ECO:0000256" key="3">
    <source>
        <dbReference type="ARBA" id="ARBA00022603"/>
    </source>
</evidence>
<dbReference type="InterPro" id="IPR019614">
    <property type="entry name" value="SAM-dep_methyl-trfase"/>
</dbReference>
<dbReference type="PANTHER" id="PTHR42873:SF1">
    <property type="entry name" value="S-ADENOSYLMETHIONINE-DEPENDENT METHYLTRANSFERASE DOMAIN-CONTAINING PROTEIN"/>
    <property type="match status" value="1"/>
</dbReference>
<evidence type="ECO:0000256" key="5">
    <source>
        <dbReference type="ARBA" id="ARBA00022691"/>
    </source>
</evidence>
<evidence type="ECO:0000259" key="8">
    <source>
        <dbReference type="Pfam" id="PF17785"/>
    </source>
</evidence>
<dbReference type="GO" id="GO:0005737">
    <property type="term" value="C:cytoplasm"/>
    <property type="evidence" value="ECO:0007669"/>
    <property type="project" value="UniProtKB-SubCell"/>
</dbReference>
<dbReference type="CDD" id="cd11572">
    <property type="entry name" value="RlmI_M_like"/>
    <property type="match status" value="1"/>
</dbReference>
<dbReference type="SUPFAM" id="SSF88697">
    <property type="entry name" value="PUA domain-like"/>
    <property type="match status" value="1"/>
</dbReference>
<comment type="subcellular location">
    <subcellularLocation>
        <location evidence="1">Cytoplasm</location>
    </subcellularLocation>
</comment>
<keyword evidence="3 9" id="KW-0489">Methyltransferase</keyword>
<dbReference type="GO" id="GO:0008168">
    <property type="term" value="F:methyltransferase activity"/>
    <property type="evidence" value="ECO:0007669"/>
    <property type="project" value="UniProtKB-KW"/>
</dbReference>
<proteinExistence type="inferred from homology"/>
<keyword evidence="2" id="KW-0963">Cytoplasm</keyword>
<evidence type="ECO:0000256" key="2">
    <source>
        <dbReference type="ARBA" id="ARBA00022490"/>
    </source>
</evidence>
<evidence type="ECO:0000313" key="9">
    <source>
        <dbReference type="EMBL" id="AFZ66628.1"/>
    </source>
</evidence>
<dbReference type="InterPro" id="IPR015947">
    <property type="entry name" value="PUA-like_sf"/>
</dbReference>
<dbReference type="Gene3D" id="2.30.130.10">
    <property type="entry name" value="PUA domain"/>
    <property type="match status" value="1"/>
</dbReference>
<accession>K9ZYB3</accession>
<dbReference type="Gene3D" id="3.30.750.80">
    <property type="entry name" value="RNA methyltransferase domain (HRMD) like"/>
    <property type="match status" value="1"/>
</dbReference>